<reference evidence="2" key="1">
    <citation type="submission" date="2022-03" db="EMBL/GenBank/DDBJ databases">
        <title>Draft genome sequence of Aduncisulcus paluster, a free-living microaerophilic Fornicata.</title>
        <authorList>
            <person name="Yuyama I."/>
            <person name="Kume K."/>
            <person name="Tamura T."/>
            <person name="Inagaki Y."/>
            <person name="Hashimoto T."/>
        </authorList>
    </citation>
    <scope>NUCLEOTIDE SEQUENCE</scope>
    <source>
        <strain evidence="2">NY0171</strain>
    </source>
</reference>
<dbReference type="Proteomes" id="UP001057375">
    <property type="component" value="Unassembled WGS sequence"/>
</dbReference>
<evidence type="ECO:0000256" key="1">
    <source>
        <dbReference type="SAM" id="MobiDB-lite"/>
    </source>
</evidence>
<feature type="non-terminal residue" evidence="2">
    <location>
        <position position="1213"/>
    </location>
</feature>
<organism evidence="2 3">
    <name type="scientific">Aduncisulcus paluster</name>
    <dbReference type="NCBI Taxonomy" id="2918883"/>
    <lineage>
        <taxon>Eukaryota</taxon>
        <taxon>Metamonada</taxon>
        <taxon>Carpediemonas-like organisms</taxon>
        <taxon>Aduncisulcus</taxon>
    </lineage>
</organism>
<feature type="compositionally biased region" description="Basic and acidic residues" evidence="1">
    <location>
        <begin position="820"/>
        <end position="834"/>
    </location>
</feature>
<evidence type="ECO:0000313" key="2">
    <source>
        <dbReference type="EMBL" id="GKT18822.1"/>
    </source>
</evidence>
<feature type="compositionally biased region" description="Low complexity" evidence="1">
    <location>
        <begin position="789"/>
        <end position="813"/>
    </location>
</feature>
<feature type="region of interest" description="Disordered" evidence="1">
    <location>
        <begin position="934"/>
        <end position="1028"/>
    </location>
</feature>
<protein>
    <submittedName>
        <fullName evidence="2">Uncharacterized protein</fullName>
    </submittedName>
</protein>
<feature type="compositionally biased region" description="Basic and acidic residues" evidence="1">
    <location>
        <begin position="646"/>
        <end position="670"/>
    </location>
</feature>
<gene>
    <name evidence="2" type="ORF">ADUPG1_011385</name>
</gene>
<feature type="compositionally biased region" description="Acidic residues" evidence="1">
    <location>
        <begin position="1063"/>
        <end position="1076"/>
    </location>
</feature>
<proteinExistence type="predicted"/>
<keyword evidence="3" id="KW-1185">Reference proteome</keyword>
<sequence length="1213" mass="139036">MPSVQSLLDDAIDTTQSQQHLCNFYGLCPVLNNFDHRSHITRSSCNMSLSQCQVHPLLKHIFSPYRQYTSKPQSYRDSKPKTQLFGSSSEFRNSLQPEEEFKCLIFHVEEWIEHRDFYTLIESCRLSLSERFVLTRRVTKLGNLFYMPILTELCTYWEQKRKRIAAKQREREEHLLVSSSSSPIPMRYSRDSRVVIHDDIAEICRMYHESAISSSSSPIPMRYSRDSRVVIHDDIAEICRMYHESASISNPNSLFPLYTLLHSYFPMENSHLDDTHSSMTHRSVTPHTDLFLDQYSTYSSSFSSSSSSSSHEEYSLMLFFVTCAEILAKRPQFRIPRSKFRNRSFMASVSVYEELSKFRSSCLSLSVDIPGEISLLLHDCLTRCIVSASNRIKRKKEKKSKDLRREERKERGGERDERVLKIEDVGRDDIHGKIQRKRRKEYFLTSRKKNAKDHSSSSCSTVYLRSKDILPHFLVDCERYIAAESFDAGFISLSSIFRTLGRKMRNGRLSHPWSLNRERIMHSDELISCPTTSSFPSSHRKQYKQETKNKMIDSISELQTDKDTSKFKEKELFPFKSEEKNEKKKEKKMDTAVQEFKRDSQEWSMWMQLTDIMNEGGLDLDCSYTGTDTAGTDTAGTDGTDGHSVPQRDTKVPHRGTKEHEGCGITREPQKVRDSDIKMFEMKDIESKAPSPPLSGDIIRGKQGGLYFIEASCEGLFLFRLSEMLQMQSNTSSPSTLSSIILSGDKIDESITLAPDHCDLKHYVTRILSPLFATPGIYVDDSLINGCQTTSSQTSSSQGMSSQGMSSSQTSSSPGYLPAEEGKGTREHEHDGRGEASATKVAPISLTKSTTSTSGSQILYTTDDATNIYNYIPPSQSTNNQRDTFTLSTSPVFSQSPVFLQRVWVWAAGRVWRLMIWEESGLDTSLGDERAYSCDASARSSSTSRDESFSADDSSCYEHNNHDDNDDLFHDKDHIFGEKRKRERRERRETRERRERKEDMEHKECDEDREYIEDNNNISEEGSEREEADYVLDDAGKEQEQAFGQDLGHEHEHGYEHEHLATEGEEASEEEERESEELGIGYQYAHVSSNLVSNLHDDISFIEGCAKLMVKSKKGKKIIKRSMKSTKSMETKTSSYGQDHTYSHFDAARGSEYINIKDIVSDDYDQEKQEPEHSEDHSEEHSEDHSDIYDINDTMELLMDGTAAMNDIDRLLI</sequence>
<evidence type="ECO:0000313" key="3">
    <source>
        <dbReference type="Proteomes" id="UP001057375"/>
    </source>
</evidence>
<feature type="region of interest" description="Disordered" evidence="1">
    <location>
        <begin position="1164"/>
        <end position="1186"/>
    </location>
</feature>
<comment type="caution">
    <text evidence="2">The sequence shown here is derived from an EMBL/GenBank/DDBJ whole genome shotgun (WGS) entry which is preliminary data.</text>
</comment>
<feature type="compositionally biased region" description="Low complexity" evidence="1">
    <location>
        <begin position="934"/>
        <end position="943"/>
    </location>
</feature>
<feature type="compositionally biased region" description="Basic and acidic residues" evidence="1">
    <location>
        <begin position="959"/>
        <end position="1006"/>
    </location>
</feature>
<feature type="region of interest" description="Disordered" evidence="1">
    <location>
        <begin position="789"/>
        <end position="853"/>
    </location>
</feature>
<dbReference type="EMBL" id="BQXS01011987">
    <property type="protein sequence ID" value="GKT18822.1"/>
    <property type="molecule type" value="Genomic_DNA"/>
</dbReference>
<name>A0ABQ5JWB2_9EUKA</name>
<accession>A0ABQ5JWB2</accession>
<feature type="region of interest" description="Disordered" evidence="1">
    <location>
        <begin position="1056"/>
        <end position="1076"/>
    </location>
</feature>
<feature type="compositionally biased region" description="Basic and acidic residues" evidence="1">
    <location>
        <begin position="1166"/>
        <end position="1186"/>
    </location>
</feature>
<feature type="region of interest" description="Disordered" evidence="1">
    <location>
        <begin position="631"/>
        <end position="670"/>
    </location>
</feature>